<keyword evidence="8" id="KW-0449">Lipoprotein</keyword>
<comment type="similarity">
    <text evidence="3">Belongs to the PstS family.</text>
</comment>
<keyword evidence="9" id="KW-1133">Transmembrane helix</keyword>
<evidence type="ECO:0000256" key="6">
    <source>
        <dbReference type="ARBA" id="ARBA00022729"/>
    </source>
</evidence>
<dbReference type="InterPro" id="IPR050811">
    <property type="entry name" value="Phosphate_ABC_transporter"/>
</dbReference>
<feature type="transmembrane region" description="Helical" evidence="9">
    <location>
        <begin position="38"/>
        <end position="59"/>
    </location>
</feature>
<keyword evidence="9" id="KW-0472">Membrane</keyword>
<feature type="transmembrane region" description="Helical" evidence="9">
    <location>
        <begin position="66"/>
        <end position="85"/>
    </location>
</feature>
<keyword evidence="7" id="KW-0564">Palmitate</keyword>
<dbReference type="RefSeq" id="WP_166152055.1">
    <property type="nucleotide sequence ID" value="NZ_JAAOIW010000006.1"/>
</dbReference>
<keyword evidence="9" id="KW-0812">Transmembrane</keyword>
<comment type="subcellular location">
    <subcellularLocation>
        <location evidence="2">Cell membrane</location>
        <topology evidence="2">Lipid-anchor</topology>
    </subcellularLocation>
</comment>
<dbReference type="SUPFAM" id="SSF53850">
    <property type="entry name" value="Periplasmic binding protein-like II"/>
    <property type="match status" value="1"/>
</dbReference>
<sequence>MDNIRIWKLIIGVVAVPVILIAGFYTMLLSAFSGGGKFYTPLVIVTTIALIIFIVMRLGNFVKPKIVYLVFGSLLSIGLLVVGGYEANKAYDRSFATLNDQGVDLKTYEPFAEATKAVKLAEPSTLLIKENPPKLDGATALYPLYAAFAQAVYPPNREYDLFNSPVISTNTANAYERLLRGESDIIFAAQPSERQLSEAKRLGMELKLTPIGREAFVFFVQVGNPVTGLSTKQIQGIYSGAITNWRELGGGSSAIRAFQRPENSGSQTMLQRFMMGNPLMKPPTQDVASGMGGMIAKTADYRNYPNAIGYSFLYFATEMVNNGEIRLLQVDGIAPDRNSVKNGAYPLAAEFYAVTTDSSHPQVQPFIQWILSEQGQWIVEQTGYSALAKGS</sequence>
<dbReference type="Pfam" id="PF12849">
    <property type="entry name" value="PBP_like_2"/>
    <property type="match status" value="1"/>
</dbReference>
<name>A0ABX0JC28_9BACL</name>
<feature type="domain" description="PBP" evidence="10">
    <location>
        <begin position="136"/>
        <end position="373"/>
    </location>
</feature>
<accession>A0ABX0JC28</accession>
<dbReference type="Gene3D" id="3.40.190.10">
    <property type="entry name" value="Periplasmic binding protein-like II"/>
    <property type="match status" value="2"/>
</dbReference>
<dbReference type="Proteomes" id="UP001165962">
    <property type="component" value="Unassembled WGS sequence"/>
</dbReference>
<dbReference type="PANTHER" id="PTHR30570:SF1">
    <property type="entry name" value="PHOSPHATE-BINDING PROTEIN PSTS"/>
    <property type="match status" value="1"/>
</dbReference>
<evidence type="ECO:0000259" key="10">
    <source>
        <dbReference type="Pfam" id="PF12849"/>
    </source>
</evidence>
<keyword evidence="5" id="KW-0592">Phosphate transport</keyword>
<evidence type="ECO:0000313" key="11">
    <source>
        <dbReference type="EMBL" id="NHN31764.1"/>
    </source>
</evidence>
<protein>
    <recommendedName>
        <fullName evidence="10">PBP domain-containing protein</fullName>
    </recommendedName>
</protein>
<evidence type="ECO:0000256" key="3">
    <source>
        <dbReference type="ARBA" id="ARBA00008725"/>
    </source>
</evidence>
<keyword evidence="6" id="KW-0732">Signal</keyword>
<feature type="transmembrane region" description="Helical" evidence="9">
    <location>
        <begin position="9"/>
        <end position="32"/>
    </location>
</feature>
<comment type="caution">
    <text evidence="11">The sequence shown here is derived from an EMBL/GenBank/DDBJ whole genome shotgun (WGS) entry which is preliminary data.</text>
</comment>
<comment type="function">
    <text evidence="1">Part of the ABC transporter complex PstSACB involved in phosphate import.</text>
</comment>
<evidence type="ECO:0000256" key="7">
    <source>
        <dbReference type="ARBA" id="ARBA00023139"/>
    </source>
</evidence>
<evidence type="ECO:0000256" key="9">
    <source>
        <dbReference type="SAM" id="Phobius"/>
    </source>
</evidence>
<reference evidence="11" key="1">
    <citation type="submission" date="2020-03" db="EMBL/GenBank/DDBJ databases">
        <title>Draft sequencing of Paenibacilllus sp. S3N08.</title>
        <authorList>
            <person name="Kim D.-U."/>
        </authorList>
    </citation>
    <scope>NUCLEOTIDE SEQUENCE</scope>
    <source>
        <strain evidence="11">S3N08</strain>
    </source>
</reference>
<keyword evidence="12" id="KW-1185">Reference proteome</keyword>
<evidence type="ECO:0000256" key="8">
    <source>
        <dbReference type="ARBA" id="ARBA00023288"/>
    </source>
</evidence>
<evidence type="ECO:0000256" key="5">
    <source>
        <dbReference type="ARBA" id="ARBA00022592"/>
    </source>
</evidence>
<organism evidence="11 12">
    <name type="scientific">Paenibacillus agricola</name>
    <dbReference type="NCBI Taxonomy" id="2716264"/>
    <lineage>
        <taxon>Bacteria</taxon>
        <taxon>Bacillati</taxon>
        <taxon>Bacillota</taxon>
        <taxon>Bacilli</taxon>
        <taxon>Bacillales</taxon>
        <taxon>Paenibacillaceae</taxon>
        <taxon>Paenibacillus</taxon>
    </lineage>
</organism>
<keyword evidence="5" id="KW-0813">Transport</keyword>
<comment type="subunit">
    <text evidence="4">The complex is composed of two ATP-binding proteins (PstB), two transmembrane proteins (PstC and PstA) and a solute-binding protein (PstS).</text>
</comment>
<dbReference type="EMBL" id="JAAOIW010000006">
    <property type="protein sequence ID" value="NHN31764.1"/>
    <property type="molecule type" value="Genomic_DNA"/>
</dbReference>
<evidence type="ECO:0000256" key="2">
    <source>
        <dbReference type="ARBA" id="ARBA00004193"/>
    </source>
</evidence>
<proteinExistence type="inferred from homology"/>
<dbReference type="InterPro" id="IPR024370">
    <property type="entry name" value="PBP_domain"/>
</dbReference>
<gene>
    <name evidence="11" type="ORF">G9U52_18170</name>
</gene>
<dbReference type="PANTHER" id="PTHR30570">
    <property type="entry name" value="PERIPLASMIC PHOSPHATE BINDING COMPONENT OF PHOSPHATE ABC TRANSPORTER"/>
    <property type="match status" value="1"/>
</dbReference>
<evidence type="ECO:0000313" key="12">
    <source>
        <dbReference type="Proteomes" id="UP001165962"/>
    </source>
</evidence>
<evidence type="ECO:0000256" key="1">
    <source>
        <dbReference type="ARBA" id="ARBA00002841"/>
    </source>
</evidence>
<evidence type="ECO:0000256" key="4">
    <source>
        <dbReference type="ARBA" id="ARBA00011529"/>
    </source>
</evidence>